<organism evidence="1">
    <name type="scientific">marine sediment metagenome</name>
    <dbReference type="NCBI Taxonomy" id="412755"/>
    <lineage>
        <taxon>unclassified sequences</taxon>
        <taxon>metagenomes</taxon>
        <taxon>ecological metagenomes</taxon>
    </lineage>
</organism>
<dbReference type="EMBL" id="LAZR01011556">
    <property type="protein sequence ID" value="KKM61073.1"/>
    <property type="molecule type" value="Genomic_DNA"/>
</dbReference>
<dbReference type="Gene3D" id="3.40.50.1000">
    <property type="entry name" value="HAD superfamily/HAD-like"/>
    <property type="match status" value="1"/>
</dbReference>
<sequence length="173" mass="19676">MNMKYNIVLVDLDETLFDSSQRIQEATIDGVINWDIAMDSERVKYDLVIEGAVEAVNKIADMGFIVCYLTGRSHKCYHGTSIALRNAGFPIDIHPNEWLEMRKIDDLRPVEVIKGKVIERFMSHGDKLIVAAVDDDYSGTARDMYLSYDIAHFYDFSGALMQHLESVGMSIYL</sequence>
<protein>
    <recommendedName>
        <fullName evidence="2">FCP1 homology domain-containing protein</fullName>
    </recommendedName>
</protein>
<gene>
    <name evidence="1" type="ORF">LCGC14_1535300</name>
</gene>
<evidence type="ECO:0008006" key="2">
    <source>
        <dbReference type="Google" id="ProtNLM"/>
    </source>
</evidence>
<dbReference type="SUPFAM" id="SSF56784">
    <property type="entry name" value="HAD-like"/>
    <property type="match status" value="1"/>
</dbReference>
<dbReference type="AlphaFoldDB" id="A0A0F9IUS0"/>
<reference evidence="1" key="1">
    <citation type="journal article" date="2015" name="Nature">
        <title>Complex archaea that bridge the gap between prokaryotes and eukaryotes.</title>
        <authorList>
            <person name="Spang A."/>
            <person name="Saw J.H."/>
            <person name="Jorgensen S.L."/>
            <person name="Zaremba-Niedzwiedzka K."/>
            <person name="Martijn J."/>
            <person name="Lind A.E."/>
            <person name="van Eijk R."/>
            <person name="Schleper C."/>
            <person name="Guy L."/>
            <person name="Ettema T.J."/>
        </authorList>
    </citation>
    <scope>NUCLEOTIDE SEQUENCE</scope>
</reference>
<accession>A0A0F9IUS0</accession>
<dbReference type="InterPro" id="IPR036412">
    <property type="entry name" value="HAD-like_sf"/>
</dbReference>
<evidence type="ECO:0000313" key="1">
    <source>
        <dbReference type="EMBL" id="KKM61073.1"/>
    </source>
</evidence>
<name>A0A0F9IUS0_9ZZZZ</name>
<comment type="caution">
    <text evidence="1">The sequence shown here is derived from an EMBL/GenBank/DDBJ whole genome shotgun (WGS) entry which is preliminary data.</text>
</comment>
<dbReference type="InterPro" id="IPR023214">
    <property type="entry name" value="HAD_sf"/>
</dbReference>
<proteinExistence type="predicted"/>